<dbReference type="Proteomes" id="UP000014463">
    <property type="component" value="Unassembled WGS sequence"/>
</dbReference>
<proteinExistence type="predicted"/>
<dbReference type="STRING" id="1121939.L861_17615"/>
<keyword evidence="2" id="KW-1185">Reference proteome</keyword>
<protein>
    <submittedName>
        <fullName evidence="1">Uncharacterized protein</fullName>
    </submittedName>
</protein>
<evidence type="ECO:0000313" key="2">
    <source>
        <dbReference type="Proteomes" id="UP000014463"/>
    </source>
</evidence>
<dbReference type="EMBL" id="ASTJ01000012">
    <property type="protein sequence ID" value="EPC03360.1"/>
    <property type="molecule type" value="Genomic_DNA"/>
</dbReference>
<comment type="caution">
    <text evidence="1">The sequence shown here is derived from an EMBL/GenBank/DDBJ whole genome shotgun (WGS) entry which is preliminary data.</text>
</comment>
<gene>
    <name evidence="1" type="ORF">L861_17615</name>
</gene>
<reference evidence="1 2" key="1">
    <citation type="journal article" date="2013" name="Genome Announc.">
        <title>Draft genome sequence of the moderately halophilic gammaproteobacterium Halomonas anticariensis FP35.</title>
        <authorList>
            <person name="Tahrioui A."/>
            <person name="Quesada E."/>
            <person name="Llamas I."/>
        </authorList>
    </citation>
    <scope>NUCLEOTIDE SEQUENCE [LARGE SCALE GENOMIC DNA]</scope>
    <source>
        <strain evidence="2">DSM 16096 / CECT 5854 / LMG 22089 / FP35</strain>
    </source>
</reference>
<evidence type="ECO:0000313" key="1">
    <source>
        <dbReference type="EMBL" id="EPC03360.1"/>
    </source>
</evidence>
<name>S2KN50_LITA3</name>
<accession>S2KN50</accession>
<organism evidence="1 2">
    <name type="scientific">Litchfieldella anticariensis (strain DSM 16096 / CECT 5854 / CIP 108499 / LMG 22089 / FP35)</name>
    <name type="common">Halomonas anticariensis</name>
    <dbReference type="NCBI Taxonomy" id="1121939"/>
    <lineage>
        <taxon>Bacteria</taxon>
        <taxon>Pseudomonadati</taxon>
        <taxon>Pseudomonadota</taxon>
        <taxon>Gammaproteobacteria</taxon>
        <taxon>Oceanospirillales</taxon>
        <taxon>Halomonadaceae</taxon>
        <taxon>Litchfieldella</taxon>
    </lineage>
</organism>
<sequence length="31" mass="3199">MVLSAKMVASFEVMPGSGVDASKSEAGFLHD</sequence>
<dbReference type="AlphaFoldDB" id="S2KN50"/>